<dbReference type="EMBL" id="CM037155">
    <property type="protein sequence ID" value="KAH7846719.1"/>
    <property type="molecule type" value="Genomic_DNA"/>
</dbReference>
<name>A0ACB7Y0K3_9ERIC</name>
<keyword evidence="2" id="KW-1185">Reference proteome</keyword>
<gene>
    <name evidence="1" type="ORF">Vadar_017327</name>
</gene>
<comment type="caution">
    <text evidence="1">The sequence shown here is derived from an EMBL/GenBank/DDBJ whole genome shotgun (WGS) entry which is preliminary data.</text>
</comment>
<organism evidence="1 2">
    <name type="scientific">Vaccinium darrowii</name>
    <dbReference type="NCBI Taxonomy" id="229202"/>
    <lineage>
        <taxon>Eukaryota</taxon>
        <taxon>Viridiplantae</taxon>
        <taxon>Streptophyta</taxon>
        <taxon>Embryophyta</taxon>
        <taxon>Tracheophyta</taxon>
        <taxon>Spermatophyta</taxon>
        <taxon>Magnoliopsida</taxon>
        <taxon>eudicotyledons</taxon>
        <taxon>Gunneridae</taxon>
        <taxon>Pentapetalae</taxon>
        <taxon>asterids</taxon>
        <taxon>Ericales</taxon>
        <taxon>Ericaceae</taxon>
        <taxon>Vaccinioideae</taxon>
        <taxon>Vaccinieae</taxon>
        <taxon>Vaccinium</taxon>
    </lineage>
</organism>
<proteinExistence type="predicted"/>
<evidence type="ECO:0000313" key="1">
    <source>
        <dbReference type="EMBL" id="KAH7846719.1"/>
    </source>
</evidence>
<accession>A0ACB7Y0K3</accession>
<protein>
    <submittedName>
        <fullName evidence="1">Uncharacterized protein</fullName>
    </submittedName>
</protein>
<reference evidence="1 2" key="1">
    <citation type="journal article" date="2021" name="Hortic Res">
        <title>High-quality reference genome and annotation aids understanding of berry development for evergreen blueberry (Vaccinium darrowii).</title>
        <authorList>
            <person name="Yu J."/>
            <person name="Hulse-Kemp A.M."/>
            <person name="Babiker E."/>
            <person name="Staton M."/>
        </authorList>
    </citation>
    <scope>NUCLEOTIDE SEQUENCE [LARGE SCALE GENOMIC DNA]</scope>
    <source>
        <strain evidence="2">cv. NJ 8807/NJ 8810</strain>
        <tissue evidence="1">Young leaf</tissue>
    </source>
</reference>
<sequence>MRTTKRGGSWRNMEDEVMKAGVMKYGKNEWDKVSTLVPRISAKQCKARWFEWIDPWIKKTEYWTRGEEEKLLHLAKIMPCQWRTVGPIVIILRPSALTIMKNFLMMPPRVIRSMRTTNTRCPTTGSHVLEKASTGLL</sequence>
<dbReference type="Proteomes" id="UP000828048">
    <property type="component" value="Chromosome 5"/>
</dbReference>
<evidence type="ECO:0000313" key="2">
    <source>
        <dbReference type="Proteomes" id="UP000828048"/>
    </source>
</evidence>